<dbReference type="Proteomes" id="UP000662074">
    <property type="component" value="Unassembled WGS sequence"/>
</dbReference>
<comment type="caution">
    <text evidence="1">The sequence shown here is derived from an EMBL/GenBank/DDBJ whole genome shotgun (WGS) entry which is preliminary data.</text>
</comment>
<proteinExistence type="predicted"/>
<organism evidence="1 2">
    <name type="scientific">Mucilaginibacter galii</name>
    <dbReference type="NCBI Taxonomy" id="2005073"/>
    <lineage>
        <taxon>Bacteria</taxon>
        <taxon>Pseudomonadati</taxon>
        <taxon>Bacteroidota</taxon>
        <taxon>Sphingobacteriia</taxon>
        <taxon>Sphingobacteriales</taxon>
        <taxon>Sphingobacteriaceae</taxon>
        <taxon>Mucilaginibacter</taxon>
    </lineage>
</organism>
<protein>
    <submittedName>
        <fullName evidence="1">Uncharacterized protein</fullName>
    </submittedName>
</protein>
<gene>
    <name evidence="1" type="ORF">GCM10011425_23910</name>
</gene>
<evidence type="ECO:0000313" key="1">
    <source>
        <dbReference type="EMBL" id="GGI51179.1"/>
    </source>
</evidence>
<reference evidence="1" key="1">
    <citation type="journal article" date="2014" name="Int. J. Syst. Evol. Microbiol.">
        <title>Complete genome sequence of Corynebacterium casei LMG S-19264T (=DSM 44701T), isolated from a smear-ripened cheese.</title>
        <authorList>
            <consortium name="US DOE Joint Genome Institute (JGI-PGF)"/>
            <person name="Walter F."/>
            <person name="Albersmeier A."/>
            <person name="Kalinowski J."/>
            <person name="Ruckert C."/>
        </authorList>
    </citation>
    <scope>NUCLEOTIDE SEQUENCE</scope>
    <source>
        <strain evidence="1">CCM 8711</strain>
    </source>
</reference>
<sequence length="139" mass="16460">MIKLNQKTRNQLWWLIISVDYTYSRIAIADHEINGQTLTLWLEDKQDYKNTLDECLQLHIPVSHLTKLIKAENMNSYEGTKMHPTKKYVYTTQIPISSPMHWYTNDASTTEQQWAREALLKSILTQLVETETYSYELDF</sequence>
<dbReference type="EMBL" id="BMDO01000006">
    <property type="protein sequence ID" value="GGI51179.1"/>
    <property type="molecule type" value="Genomic_DNA"/>
</dbReference>
<dbReference type="AlphaFoldDB" id="A0A917JCF9"/>
<evidence type="ECO:0000313" key="2">
    <source>
        <dbReference type="Proteomes" id="UP000662074"/>
    </source>
</evidence>
<reference evidence="1" key="2">
    <citation type="submission" date="2020-09" db="EMBL/GenBank/DDBJ databases">
        <authorList>
            <person name="Sun Q."/>
            <person name="Sedlacek I."/>
        </authorList>
    </citation>
    <scope>NUCLEOTIDE SEQUENCE</scope>
    <source>
        <strain evidence="1">CCM 8711</strain>
    </source>
</reference>
<dbReference type="RefSeq" id="WP_188417036.1">
    <property type="nucleotide sequence ID" value="NZ_BMDO01000006.1"/>
</dbReference>
<name>A0A917JCF9_9SPHI</name>
<keyword evidence="2" id="KW-1185">Reference proteome</keyword>
<accession>A0A917JCF9</accession>